<feature type="transmembrane region" description="Helical" evidence="6">
    <location>
        <begin position="223"/>
        <end position="244"/>
    </location>
</feature>
<dbReference type="OrthoDB" id="9816124at2"/>
<feature type="transmembrane region" description="Helical" evidence="6">
    <location>
        <begin position="136"/>
        <end position="158"/>
    </location>
</feature>
<feature type="transmembrane region" description="Helical" evidence="6">
    <location>
        <begin position="80"/>
        <end position="104"/>
    </location>
</feature>
<name>A0A1S8TGX2_9CLOT</name>
<evidence type="ECO:0000256" key="1">
    <source>
        <dbReference type="ARBA" id="ARBA00004651"/>
    </source>
</evidence>
<dbReference type="Pfam" id="PF07690">
    <property type="entry name" value="MFS_1"/>
    <property type="match status" value="1"/>
</dbReference>
<dbReference type="InterPro" id="IPR011701">
    <property type="entry name" value="MFS"/>
</dbReference>
<feature type="transmembrane region" description="Helical" evidence="6">
    <location>
        <begin position="345"/>
        <end position="365"/>
    </location>
</feature>
<dbReference type="InterPro" id="IPR036259">
    <property type="entry name" value="MFS_trans_sf"/>
</dbReference>
<dbReference type="InterPro" id="IPR020846">
    <property type="entry name" value="MFS_dom"/>
</dbReference>
<keyword evidence="3 6" id="KW-0812">Transmembrane</keyword>
<proteinExistence type="predicted"/>
<evidence type="ECO:0000313" key="8">
    <source>
        <dbReference type="EMBL" id="OOM76869.1"/>
    </source>
</evidence>
<comment type="caution">
    <text evidence="8">The sequence shown here is derived from an EMBL/GenBank/DDBJ whole genome shotgun (WGS) entry which is preliminary data.</text>
</comment>
<evidence type="ECO:0000256" key="4">
    <source>
        <dbReference type="ARBA" id="ARBA00022989"/>
    </source>
</evidence>
<keyword evidence="9" id="KW-1185">Reference proteome</keyword>
<accession>A0A1S8TGX2</accession>
<feature type="transmembrane region" description="Helical" evidence="6">
    <location>
        <begin position="371"/>
        <end position="393"/>
    </location>
</feature>
<keyword evidence="5 6" id="KW-0472">Membrane</keyword>
<evidence type="ECO:0000256" key="6">
    <source>
        <dbReference type="SAM" id="Phobius"/>
    </source>
</evidence>
<evidence type="ECO:0000313" key="9">
    <source>
        <dbReference type="Proteomes" id="UP000190890"/>
    </source>
</evidence>
<gene>
    <name evidence="8" type="ORF">CLPUN_25690</name>
</gene>
<dbReference type="PANTHER" id="PTHR23530">
    <property type="entry name" value="TRANSPORT PROTEIN-RELATED"/>
    <property type="match status" value="1"/>
</dbReference>
<evidence type="ECO:0000256" key="5">
    <source>
        <dbReference type="ARBA" id="ARBA00023136"/>
    </source>
</evidence>
<feature type="transmembrane region" description="Helical" evidence="6">
    <location>
        <begin position="164"/>
        <end position="185"/>
    </location>
</feature>
<evidence type="ECO:0000256" key="2">
    <source>
        <dbReference type="ARBA" id="ARBA00022448"/>
    </source>
</evidence>
<feature type="domain" description="Major facilitator superfamily (MFS) profile" evidence="7">
    <location>
        <begin position="1"/>
        <end position="399"/>
    </location>
</feature>
<dbReference type="Gene3D" id="1.20.1250.20">
    <property type="entry name" value="MFS general substrate transporter like domains"/>
    <property type="match status" value="1"/>
</dbReference>
<keyword evidence="2" id="KW-0813">Transport</keyword>
<feature type="transmembrane region" description="Helical" evidence="6">
    <location>
        <begin position="313"/>
        <end position="333"/>
    </location>
</feature>
<evidence type="ECO:0000256" key="3">
    <source>
        <dbReference type="ARBA" id="ARBA00022692"/>
    </source>
</evidence>
<dbReference type="Proteomes" id="UP000190890">
    <property type="component" value="Unassembled WGS sequence"/>
</dbReference>
<feature type="transmembrane region" description="Helical" evidence="6">
    <location>
        <begin position="290"/>
        <end position="307"/>
    </location>
</feature>
<dbReference type="GO" id="GO:0022857">
    <property type="term" value="F:transmembrane transporter activity"/>
    <property type="evidence" value="ECO:0007669"/>
    <property type="project" value="InterPro"/>
</dbReference>
<dbReference type="RefSeq" id="WP_077847684.1">
    <property type="nucleotide sequence ID" value="NZ_LZZM01000163.1"/>
</dbReference>
<dbReference type="PANTHER" id="PTHR23530:SF1">
    <property type="entry name" value="PERMEASE, MAJOR FACILITATOR SUPERFAMILY-RELATED"/>
    <property type="match status" value="1"/>
</dbReference>
<keyword evidence="4 6" id="KW-1133">Transmembrane helix</keyword>
<feature type="transmembrane region" description="Helical" evidence="6">
    <location>
        <begin position="12"/>
        <end position="36"/>
    </location>
</feature>
<dbReference type="InterPro" id="IPR053160">
    <property type="entry name" value="MFS_DHA3_Transporter"/>
</dbReference>
<dbReference type="AlphaFoldDB" id="A0A1S8TGX2"/>
<dbReference type="GO" id="GO:0005886">
    <property type="term" value="C:plasma membrane"/>
    <property type="evidence" value="ECO:0007669"/>
    <property type="project" value="UniProtKB-SubCell"/>
</dbReference>
<dbReference type="SUPFAM" id="SSF103473">
    <property type="entry name" value="MFS general substrate transporter"/>
    <property type="match status" value="1"/>
</dbReference>
<dbReference type="PROSITE" id="PS50850">
    <property type="entry name" value="MFS"/>
    <property type="match status" value="1"/>
</dbReference>
<protein>
    <submittedName>
        <fullName evidence="8">Major facilitator superfamily protein</fullName>
    </submittedName>
</protein>
<comment type="subcellular location">
    <subcellularLocation>
        <location evidence="1">Cell membrane</location>
        <topology evidence="1">Multi-pass membrane protein</topology>
    </subcellularLocation>
</comment>
<dbReference type="STRING" id="29367.CLPUN_25690"/>
<evidence type="ECO:0000259" key="7">
    <source>
        <dbReference type="PROSITE" id="PS50850"/>
    </source>
</evidence>
<organism evidence="8 9">
    <name type="scientific">Clostridium puniceum</name>
    <dbReference type="NCBI Taxonomy" id="29367"/>
    <lineage>
        <taxon>Bacteria</taxon>
        <taxon>Bacillati</taxon>
        <taxon>Bacillota</taxon>
        <taxon>Clostridia</taxon>
        <taxon>Eubacteriales</taxon>
        <taxon>Clostridiaceae</taxon>
        <taxon>Clostridium</taxon>
    </lineage>
</organism>
<dbReference type="EMBL" id="LZZM01000163">
    <property type="protein sequence ID" value="OOM76869.1"/>
    <property type="molecule type" value="Genomic_DNA"/>
</dbReference>
<sequence>MSINNKLKRNISVSYIYNFLLQLNITSAIWVLYLAFRGMSLVEIGLLESIYHITGVLFELPTGVIADVYGKKFSVITGRIVSIVSCILMIISDSFLGFAIAFSLSSASMNLNSGAAEALVYDSLKELGEEEKYKKIWGNLAFAMSVAQGMAVLLGGILADIKFLYAYILGTIIQIGALIAAYSFSEPPIQKDKEKNENQEKQKGNLIVNQLVTSIKVLKVRRLVLYLILFSSLVASLQTTVFFYSQQYFSDMSYSKTEIAIICALSSLIEAISSKYAYRIEKLLKLNGTLISIAVVNILSLIGLAFIKNLSIAFFLVTSITGGLAFTIFSDYINSRIPSEYRATILSFDSLCFSAFMIGVFPLFGMLAEKIGFSITFGIIALLYIPAMMFLMLKLKKHKNKENVGGIKNDRISFK</sequence>
<reference evidence="8 9" key="1">
    <citation type="submission" date="2016-05" db="EMBL/GenBank/DDBJ databases">
        <title>Microbial solvent formation.</title>
        <authorList>
            <person name="Poehlein A."/>
            <person name="Montoya Solano J.D."/>
            <person name="Flitsch S."/>
            <person name="Krabben P."/>
            <person name="Duerre P."/>
            <person name="Daniel R."/>
        </authorList>
    </citation>
    <scope>NUCLEOTIDE SEQUENCE [LARGE SCALE GENOMIC DNA]</scope>
    <source>
        <strain evidence="8 9">DSM 2619</strain>
    </source>
</reference>